<proteinExistence type="predicted"/>
<feature type="non-terminal residue" evidence="1">
    <location>
        <position position="138"/>
    </location>
</feature>
<protein>
    <submittedName>
        <fullName evidence="1">8386_t:CDS:1</fullName>
    </submittedName>
</protein>
<gene>
    <name evidence="1" type="ORF">ALEPTO_LOCUS11584</name>
</gene>
<name>A0A9N9HQZ9_9GLOM</name>
<dbReference type="EMBL" id="CAJVPS010019502">
    <property type="protein sequence ID" value="CAG8701280.1"/>
    <property type="molecule type" value="Genomic_DNA"/>
</dbReference>
<dbReference type="OrthoDB" id="2013972at2759"/>
<comment type="caution">
    <text evidence="1">The sequence shown here is derived from an EMBL/GenBank/DDBJ whole genome shotgun (WGS) entry which is preliminary data.</text>
</comment>
<accession>A0A9N9HQZ9</accession>
<reference evidence="1" key="1">
    <citation type="submission" date="2021-06" db="EMBL/GenBank/DDBJ databases">
        <authorList>
            <person name="Kallberg Y."/>
            <person name="Tangrot J."/>
            <person name="Rosling A."/>
        </authorList>
    </citation>
    <scope>NUCLEOTIDE SEQUENCE</scope>
    <source>
        <strain evidence="1">FL130A</strain>
    </source>
</reference>
<organism evidence="1 2">
    <name type="scientific">Ambispora leptoticha</name>
    <dbReference type="NCBI Taxonomy" id="144679"/>
    <lineage>
        <taxon>Eukaryota</taxon>
        <taxon>Fungi</taxon>
        <taxon>Fungi incertae sedis</taxon>
        <taxon>Mucoromycota</taxon>
        <taxon>Glomeromycotina</taxon>
        <taxon>Glomeromycetes</taxon>
        <taxon>Archaeosporales</taxon>
        <taxon>Ambisporaceae</taxon>
        <taxon>Ambispora</taxon>
    </lineage>
</organism>
<sequence length="138" mass="15809">LLKPGGYFEITETEINFSDCGPNFTRMMNIFVNELEVSDEFVLNLERIFLATGQLTNIQQEKRVTKLGPSGGFTGELYLSFAEEFFNGSIGELVGELMAMSQKEYKQFWQQCKTECIELGTGVPIKRVWGQKKYHMEN</sequence>
<keyword evidence="2" id="KW-1185">Reference proteome</keyword>
<evidence type="ECO:0000313" key="2">
    <source>
        <dbReference type="Proteomes" id="UP000789508"/>
    </source>
</evidence>
<evidence type="ECO:0000313" key="1">
    <source>
        <dbReference type="EMBL" id="CAG8701280.1"/>
    </source>
</evidence>
<dbReference type="AlphaFoldDB" id="A0A9N9HQZ9"/>
<dbReference type="Proteomes" id="UP000789508">
    <property type="component" value="Unassembled WGS sequence"/>
</dbReference>